<dbReference type="Proteomes" id="UP000178577">
    <property type="component" value="Unassembled WGS sequence"/>
</dbReference>
<accession>A0A1F5GCX3</accession>
<evidence type="ECO:0000313" key="2">
    <source>
        <dbReference type="EMBL" id="OGD89700.1"/>
    </source>
</evidence>
<comment type="caution">
    <text evidence="2">The sequence shown here is derived from an EMBL/GenBank/DDBJ whole genome shotgun (WGS) entry which is preliminary data.</text>
</comment>
<evidence type="ECO:0000256" key="1">
    <source>
        <dbReference type="SAM" id="Phobius"/>
    </source>
</evidence>
<keyword evidence="1" id="KW-0812">Transmembrane</keyword>
<feature type="transmembrane region" description="Helical" evidence="1">
    <location>
        <begin position="70"/>
        <end position="94"/>
    </location>
</feature>
<feature type="transmembrane region" description="Helical" evidence="1">
    <location>
        <begin position="100"/>
        <end position="119"/>
    </location>
</feature>
<dbReference type="EMBL" id="MFAY01000001">
    <property type="protein sequence ID" value="OGD89700.1"/>
    <property type="molecule type" value="Genomic_DNA"/>
</dbReference>
<organism evidence="2 3">
    <name type="scientific">Candidatus Curtissbacteria bacterium RIFCSPHIGHO2_01_FULL_40_12</name>
    <dbReference type="NCBI Taxonomy" id="1797710"/>
    <lineage>
        <taxon>Bacteria</taxon>
        <taxon>Candidatus Curtissiibacteriota</taxon>
    </lineage>
</organism>
<evidence type="ECO:0000313" key="3">
    <source>
        <dbReference type="Proteomes" id="UP000178577"/>
    </source>
</evidence>
<name>A0A1F5GCX3_9BACT</name>
<keyword evidence="1" id="KW-0472">Membrane</keyword>
<gene>
    <name evidence="2" type="ORF">A2693_04725</name>
</gene>
<proteinExistence type="predicted"/>
<protein>
    <submittedName>
        <fullName evidence="2">Uncharacterized protein</fullName>
    </submittedName>
</protein>
<reference evidence="2 3" key="1">
    <citation type="journal article" date="2016" name="Nat. Commun.">
        <title>Thousands of microbial genomes shed light on interconnected biogeochemical processes in an aquifer system.</title>
        <authorList>
            <person name="Anantharaman K."/>
            <person name="Brown C.T."/>
            <person name="Hug L.A."/>
            <person name="Sharon I."/>
            <person name="Castelle C.J."/>
            <person name="Probst A.J."/>
            <person name="Thomas B.C."/>
            <person name="Singh A."/>
            <person name="Wilkins M.J."/>
            <person name="Karaoz U."/>
            <person name="Brodie E.L."/>
            <person name="Williams K.H."/>
            <person name="Hubbard S.S."/>
            <person name="Banfield J.F."/>
        </authorList>
    </citation>
    <scope>NUCLEOTIDE SEQUENCE [LARGE SCALE GENOMIC DNA]</scope>
</reference>
<sequence length="122" mass="14103">MHRLLPFSFLIFCASLFGLAWIIVRIDPKSAPWYIFAIFVLLLFLTVFCLLGLAMYFARTRLYKRYSANWYFYTSFKMAFFVALFVAIVATLTIIQLVTLLNVALTILAVSLLAFWSYLGKS</sequence>
<feature type="transmembrane region" description="Helical" evidence="1">
    <location>
        <begin position="32"/>
        <end position="58"/>
    </location>
</feature>
<dbReference type="AlphaFoldDB" id="A0A1F5GCX3"/>
<feature type="transmembrane region" description="Helical" evidence="1">
    <location>
        <begin position="7"/>
        <end position="26"/>
    </location>
</feature>
<keyword evidence="1" id="KW-1133">Transmembrane helix</keyword>